<dbReference type="GO" id="GO:0006397">
    <property type="term" value="P:mRNA processing"/>
    <property type="evidence" value="ECO:0007669"/>
    <property type="project" value="InterPro"/>
</dbReference>
<reference evidence="2 3" key="1">
    <citation type="journal article" date="2016" name="Proc. Natl. Acad. Sci. U.S.A.">
        <title>Comparative genomics of biotechnologically important yeasts.</title>
        <authorList>
            <person name="Riley R."/>
            <person name="Haridas S."/>
            <person name="Wolfe K.H."/>
            <person name="Lopes M.R."/>
            <person name="Hittinger C.T."/>
            <person name="Goeker M."/>
            <person name="Salamov A.A."/>
            <person name="Wisecaver J.H."/>
            <person name="Long T.M."/>
            <person name="Calvey C.H."/>
            <person name="Aerts A.L."/>
            <person name="Barry K.W."/>
            <person name="Choi C."/>
            <person name="Clum A."/>
            <person name="Coughlan A.Y."/>
            <person name="Deshpande S."/>
            <person name="Douglass A.P."/>
            <person name="Hanson S.J."/>
            <person name="Klenk H.-P."/>
            <person name="LaButti K.M."/>
            <person name="Lapidus A."/>
            <person name="Lindquist E.A."/>
            <person name="Lipzen A.M."/>
            <person name="Meier-Kolthoff J.P."/>
            <person name="Ohm R.A."/>
            <person name="Otillar R.P."/>
            <person name="Pangilinan J.L."/>
            <person name="Peng Y."/>
            <person name="Rokas A."/>
            <person name="Rosa C.A."/>
            <person name="Scheuner C."/>
            <person name="Sibirny A.A."/>
            <person name="Slot J.C."/>
            <person name="Stielow J.B."/>
            <person name="Sun H."/>
            <person name="Kurtzman C.P."/>
            <person name="Blackwell M."/>
            <person name="Grigoriev I.V."/>
            <person name="Jeffries T.W."/>
        </authorList>
    </citation>
    <scope>NUCLEOTIDE SEQUENCE [LARGE SCALE GENOMIC DNA]</scope>
    <source>
        <strain evidence="3">ATCC 58044 / CBS 1984 / NCYC 433 / NRRL Y-366-8</strain>
    </source>
</reference>
<dbReference type="AlphaFoldDB" id="A0A1E3P6B9"/>
<dbReference type="RefSeq" id="XP_019040047.1">
    <property type="nucleotide sequence ID" value="XM_019184088.1"/>
</dbReference>
<evidence type="ECO:0000259" key="1">
    <source>
        <dbReference type="Pfam" id="PF07713"/>
    </source>
</evidence>
<dbReference type="EMBL" id="KV454209">
    <property type="protein sequence ID" value="ODQ60840.1"/>
    <property type="molecule type" value="Genomic_DNA"/>
</dbReference>
<name>A0A1E3P6B9_WICAA</name>
<accession>A0A1E3P6B9</accession>
<sequence length="229" mass="26147">MNMNCFDGFDYVCVMYGRKRQKGSYGTVLKYDGMHDSGEESGFKSRGFRSSRAKRFEFKQQDKKDFQDDEDLVSELGHLKLVPNYRDLSSVLELDLKGFETDSIVSTSNIPSAGGLKKSKKKKVKLKYHYEDELDQDSPDFEIKLKSVDSKVKFQRNLPKQQAIKQSSTDTIYKRFIKKEQPSSPKIINTIPDGYVPKYKLGNSDTAPLTKHAATSLLQSRTTTNRAKD</sequence>
<organism evidence="2 3">
    <name type="scientific">Wickerhamomyces anomalus (strain ATCC 58044 / CBS 1984 / NCYC 433 / NRRL Y-366-8)</name>
    <name type="common">Yeast</name>
    <name type="synonym">Hansenula anomala</name>
    <dbReference type="NCBI Taxonomy" id="683960"/>
    <lineage>
        <taxon>Eukaryota</taxon>
        <taxon>Fungi</taxon>
        <taxon>Dikarya</taxon>
        <taxon>Ascomycota</taxon>
        <taxon>Saccharomycotina</taxon>
        <taxon>Saccharomycetes</taxon>
        <taxon>Phaffomycetales</taxon>
        <taxon>Wickerhamomycetaceae</taxon>
        <taxon>Wickerhamomyces</taxon>
    </lineage>
</organism>
<dbReference type="Proteomes" id="UP000094112">
    <property type="component" value="Unassembled WGS sequence"/>
</dbReference>
<evidence type="ECO:0000313" key="2">
    <source>
        <dbReference type="EMBL" id="ODQ60840.1"/>
    </source>
</evidence>
<proteinExistence type="predicted"/>
<gene>
    <name evidence="2" type="ORF">WICANDRAFT_67507</name>
</gene>
<evidence type="ECO:0000313" key="3">
    <source>
        <dbReference type="Proteomes" id="UP000094112"/>
    </source>
</evidence>
<protein>
    <recommendedName>
        <fullName evidence="1">G patch domain-containing protein</fullName>
    </recommendedName>
</protein>
<dbReference type="GeneID" id="30201334"/>
<dbReference type="InterPro" id="IPR011666">
    <property type="entry name" value="DUF1604"/>
</dbReference>
<dbReference type="Pfam" id="PF07713">
    <property type="entry name" value="DUF1604"/>
    <property type="match status" value="1"/>
</dbReference>
<dbReference type="OrthoDB" id="10563697at2759"/>
<feature type="domain" description="G patch" evidence="1">
    <location>
        <begin position="17"/>
        <end position="73"/>
    </location>
</feature>
<keyword evidence="3" id="KW-1185">Reference proteome</keyword>